<dbReference type="Proteomes" id="UP000645462">
    <property type="component" value="Unassembled WGS sequence"/>
</dbReference>
<organism evidence="1 2">
    <name type="scientific">Marivita lacus</name>
    <dbReference type="NCBI Taxonomy" id="1323742"/>
    <lineage>
        <taxon>Bacteria</taxon>
        <taxon>Pseudomonadati</taxon>
        <taxon>Pseudomonadota</taxon>
        <taxon>Alphaproteobacteria</taxon>
        <taxon>Rhodobacterales</taxon>
        <taxon>Roseobacteraceae</taxon>
        <taxon>Marivita</taxon>
    </lineage>
</organism>
<keyword evidence="2" id="KW-1185">Reference proteome</keyword>
<protein>
    <submittedName>
        <fullName evidence="1">Uncharacterized protein</fullName>
    </submittedName>
</protein>
<name>A0ABQ1LGM4_9RHOB</name>
<proteinExistence type="predicted"/>
<reference evidence="2" key="1">
    <citation type="journal article" date="2019" name="Int. J. Syst. Evol. Microbiol.">
        <title>The Global Catalogue of Microorganisms (GCM) 10K type strain sequencing project: providing services to taxonomists for standard genome sequencing and annotation.</title>
        <authorList>
            <consortium name="The Broad Institute Genomics Platform"/>
            <consortium name="The Broad Institute Genome Sequencing Center for Infectious Disease"/>
            <person name="Wu L."/>
            <person name="Ma J."/>
        </authorList>
    </citation>
    <scope>NUCLEOTIDE SEQUENCE [LARGE SCALE GENOMIC DNA]</scope>
    <source>
        <strain evidence="2">CGMCC 1.12478</strain>
    </source>
</reference>
<evidence type="ECO:0000313" key="2">
    <source>
        <dbReference type="Proteomes" id="UP000645462"/>
    </source>
</evidence>
<evidence type="ECO:0000313" key="1">
    <source>
        <dbReference type="EMBL" id="GGC23437.1"/>
    </source>
</evidence>
<gene>
    <name evidence="1" type="ORF">GCM10011363_44880</name>
</gene>
<sequence>MRYNSLFNLSNTGISFGGYRVDFIDEYDRWRLRTRFIKNFAKLRFTFSVVLLHD</sequence>
<comment type="caution">
    <text evidence="1">The sequence shown here is derived from an EMBL/GenBank/DDBJ whole genome shotgun (WGS) entry which is preliminary data.</text>
</comment>
<accession>A0ABQ1LGM4</accession>
<dbReference type="EMBL" id="BMFC01000027">
    <property type="protein sequence ID" value="GGC23437.1"/>
    <property type="molecule type" value="Genomic_DNA"/>
</dbReference>